<organism evidence="1 2">
    <name type="scientific">Scutellospora calospora</name>
    <dbReference type="NCBI Taxonomy" id="85575"/>
    <lineage>
        <taxon>Eukaryota</taxon>
        <taxon>Fungi</taxon>
        <taxon>Fungi incertae sedis</taxon>
        <taxon>Mucoromycota</taxon>
        <taxon>Glomeromycotina</taxon>
        <taxon>Glomeromycetes</taxon>
        <taxon>Diversisporales</taxon>
        <taxon>Gigasporaceae</taxon>
        <taxon>Scutellospora</taxon>
    </lineage>
</organism>
<keyword evidence="2" id="KW-1185">Reference proteome</keyword>
<feature type="non-terminal residue" evidence="1">
    <location>
        <position position="86"/>
    </location>
</feature>
<proteinExistence type="predicted"/>
<evidence type="ECO:0000313" key="2">
    <source>
        <dbReference type="Proteomes" id="UP000789860"/>
    </source>
</evidence>
<feature type="non-terminal residue" evidence="1">
    <location>
        <position position="1"/>
    </location>
</feature>
<comment type="caution">
    <text evidence="1">The sequence shown here is derived from an EMBL/GenBank/DDBJ whole genome shotgun (WGS) entry which is preliminary data.</text>
</comment>
<name>A0ACA9PUB1_9GLOM</name>
<protein>
    <submittedName>
        <fullName evidence="1">11399_t:CDS:1</fullName>
    </submittedName>
</protein>
<dbReference type="Proteomes" id="UP000789860">
    <property type="component" value="Unassembled WGS sequence"/>
</dbReference>
<reference evidence="1" key="1">
    <citation type="submission" date="2021-06" db="EMBL/GenBank/DDBJ databases">
        <authorList>
            <person name="Kallberg Y."/>
            <person name="Tangrot J."/>
            <person name="Rosling A."/>
        </authorList>
    </citation>
    <scope>NUCLEOTIDE SEQUENCE</scope>
    <source>
        <strain evidence="1">AU212A</strain>
    </source>
</reference>
<accession>A0ACA9PUB1</accession>
<evidence type="ECO:0000313" key="1">
    <source>
        <dbReference type="EMBL" id="CAG8723297.1"/>
    </source>
</evidence>
<sequence length="86" mass="9612">EGSKVTILGSSMGEVITRLLLGTRWKTRRISATVIQPALSNNCWVIRFDKTLEVEIEASAAHMKFITNESSSDSLYNEDNDLLPEL</sequence>
<gene>
    <name evidence="1" type="ORF">SCALOS_LOCUS11343</name>
</gene>
<dbReference type="EMBL" id="CAJVPM010048545">
    <property type="protein sequence ID" value="CAG8723297.1"/>
    <property type="molecule type" value="Genomic_DNA"/>
</dbReference>